<gene>
    <name evidence="4" type="ORF">ACFQ3Q_03620</name>
</gene>
<comment type="caution">
    <text evidence="4">The sequence shown here is derived from an EMBL/GenBank/DDBJ whole genome shotgun (WGS) entry which is preliminary data.</text>
</comment>
<proteinExistence type="predicted"/>
<dbReference type="SUPFAM" id="SSF50129">
    <property type="entry name" value="GroES-like"/>
    <property type="match status" value="1"/>
</dbReference>
<dbReference type="Gene3D" id="3.40.50.720">
    <property type="entry name" value="NAD(P)-binding Rossmann-like Domain"/>
    <property type="match status" value="1"/>
</dbReference>
<accession>A0ABW3NMP7</accession>
<name>A0ABW3NMP7_9FLAO</name>
<dbReference type="InterPro" id="IPR047618">
    <property type="entry name" value="QOR-like"/>
</dbReference>
<reference evidence="5" key="1">
    <citation type="journal article" date="2019" name="Int. J. Syst. Evol. Microbiol.">
        <title>The Global Catalogue of Microorganisms (GCM) 10K type strain sequencing project: providing services to taxonomists for standard genome sequencing and annotation.</title>
        <authorList>
            <consortium name="The Broad Institute Genomics Platform"/>
            <consortium name="The Broad Institute Genome Sequencing Center for Infectious Disease"/>
            <person name="Wu L."/>
            <person name="Ma J."/>
        </authorList>
    </citation>
    <scope>NUCLEOTIDE SEQUENCE [LARGE SCALE GENOMIC DNA]</scope>
    <source>
        <strain evidence="5">CCUG 64793</strain>
    </source>
</reference>
<dbReference type="InterPro" id="IPR013149">
    <property type="entry name" value="ADH-like_C"/>
</dbReference>
<keyword evidence="2" id="KW-0560">Oxidoreductase</keyword>
<dbReference type="PANTHER" id="PTHR48106">
    <property type="entry name" value="QUINONE OXIDOREDUCTASE PIG3-RELATED"/>
    <property type="match status" value="1"/>
</dbReference>
<dbReference type="InterPro" id="IPR011032">
    <property type="entry name" value="GroES-like_sf"/>
</dbReference>
<dbReference type="SUPFAM" id="SSF51735">
    <property type="entry name" value="NAD(P)-binding Rossmann-fold domains"/>
    <property type="match status" value="1"/>
</dbReference>
<evidence type="ECO:0000256" key="1">
    <source>
        <dbReference type="ARBA" id="ARBA00022857"/>
    </source>
</evidence>
<dbReference type="EMBL" id="JBHTLI010000001">
    <property type="protein sequence ID" value="MFD1094828.1"/>
    <property type="molecule type" value="Genomic_DNA"/>
</dbReference>
<dbReference type="InterPro" id="IPR020843">
    <property type="entry name" value="ER"/>
</dbReference>
<dbReference type="PANTHER" id="PTHR48106:SF13">
    <property type="entry name" value="QUINONE OXIDOREDUCTASE-RELATED"/>
    <property type="match status" value="1"/>
</dbReference>
<keyword evidence="5" id="KW-1185">Reference proteome</keyword>
<evidence type="ECO:0000259" key="3">
    <source>
        <dbReference type="SMART" id="SM00829"/>
    </source>
</evidence>
<dbReference type="CDD" id="cd05286">
    <property type="entry name" value="QOR2"/>
    <property type="match status" value="1"/>
</dbReference>
<keyword evidence="1" id="KW-0521">NADP</keyword>
<dbReference type="RefSeq" id="WP_380743002.1">
    <property type="nucleotide sequence ID" value="NZ_JBHTLI010000001.1"/>
</dbReference>
<organism evidence="4 5">
    <name type="scientific">Salegentibacter chungangensis</name>
    <dbReference type="NCBI Taxonomy" id="1335724"/>
    <lineage>
        <taxon>Bacteria</taxon>
        <taxon>Pseudomonadati</taxon>
        <taxon>Bacteroidota</taxon>
        <taxon>Flavobacteriia</taxon>
        <taxon>Flavobacteriales</taxon>
        <taxon>Flavobacteriaceae</taxon>
        <taxon>Salegentibacter</taxon>
    </lineage>
</organism>
<dbReference type="InterPro" id="IPR013154">
    <property type="entry name" value="ADH-like_N"/>
</dbReference>
<dbReference type="Proteomes" id="UP001597131">
    <property type="component" value="Unassembled WGS sequence"/>
</dbReference>
<feature type="domain" description="Enoyl reductase (ER)" evidence="3">
    <location>
        <begin position="10"/>
        <end position="316"/>
    </location>
</feature>
<sequence length="318" mass="34979">MKALTFSKFGGPEVMEYIDMPDPEPENGEVLVEMKAIGLNYADIYRRKGNYHLEGEPPFLAGYEGAGIIRQSNSENFRVGDRVGLADVPHTNAELVVAPEEKLIPLPKGITFQNAAGILLQGLTAQYLAEASYPIKENDLVVVHAAAGGVGQVLTQLAKIRKARVIGLSRKPEKLKIISESADYAVLLDNHWKEEVMKISNNAGADAVYDSVGVTLKDSMEVTKERGTTIFYGMSGGDPDPVDPRYLMDRSLSLTGGDLWGHIKTAEDRREKAGRLFSLLKKGELKLKEPVIFKLEEGRKAHEYLEWGKSSGKVILIP</sequence>
<evidence type="ECO:0000313" key="5">
    <source>
        <dbReference type="Proteomes" id="UP001597131"/>
    </source>
</evidence>
<dbReference type="Pfam" id="PF08240">
    <property type="entry name" value="ADH_N"/>
    <property type="match status" value="1"/>
</dbReference>
<dbReference type="SMART" id="SM00829">
    <property type="entry name" value="PKS_ER"/>
    <property type="match status" value="1"/>
</dbReference>
<dbReference type="InterPro" id="IPR036291">
    <property type="entry name" value="NAD(P)-bd_dom_sf"/>
</dbReference>
<protein>
    <submittedName>
        <fullName evidence="4">Quinone oxidoreductase family protein</fullName>
    </submittedName>
</protein>
<evidence type="ECO:0000256" key="2">
    <source>
        <dbReference type="ARBA" id="ARBA00023002"/>
    </source>
</evidence>
<dbReference type="Gene3D" id="3.90.180.10">
    <property type="entry name" value="Medium-chain alcohol dehydrogenases, catalytic domain"/>
    <property type="match status" value="1"/>
</dbReference>
<evidence type="ECO:0000313" key="4">
    <source>
        <dbReference type="EMBL" id="MFD1094828.1"/>
    </source>
</evidence>
<dbReference type="Pfam" id="PF00107">
    <property type="entry name" value="ADH_zinc_N"/>
    <property type="match status" value="1"/>
</dbReference>